<feature type="transmembrane region" description="Helical" evidence="9">
    <location>
        <begin position="74"/>
        <end position="93"/>
    </location>
</feature>
<evidence type="ECO:0000256" key="7">
    <source>
        <dbReference type="ARBA" id="ARBA00022989"/>
    </source>
</evidence>
<evidence type="ECO:0000256" key="2">
    <source>
        <dbReference type="ARBA" id="ARBA00004651"/>
    </source>
</evidence>
<evidence type="ECO:0000256" key="5">
    <source>
        <dbReference type="ARBA" id="ARBA00022475"/>
    </source>
</evidence>
<evidence type="ECO:0000256" key="1">
    <source>
        <dbReference type="ARBA" id="ARBA00000215"/>
    </source>
</evidence>
<evidence type="ECO:0000256" key="3">
    <source>
        <dbReference type="ARBA" id="ARBA00006366"/>
    </source>
</evidence>
<feature type="transmembrane region" description="Helical" evidence="9">
    <location>
        <begin position="357"/>
        <end position="381"/>
    </location>
</feature>
<accession>E4YMT6</accession>
<evidence type="ECO:0000256" key="9">
    <source>
        <dbReference type="RuleBase" id="RU368035"/>
    </source>
</evidence>
<dbReference type="InterPro" id="IPR009357">
    <property type="entry name" value="Riboflavin_transptr"/>
</dbReference>
<name>E4YMT6_OIKDI</name>
<feature type="transmembrane region" description="Helical" evidence="9">
    <location>
        <begin position="326"/>
        <end position="345"/>
    </location>
</feature>
<feature type="transmembrane region" description="Helical" evidence="9">
    <location>
        <begin position="105"/>
        <end position="129"/>
    </location>
</feature>
<comment type="catalytic activity">
    <reaction evidence="1 9">
        <text>riboflavin(in) = riboflavin(out)</text>
        <dbReference type="Rhea" id="RHEA:35015"/>
        <dbReference type="ChEBI" id="CHEBI:57986"/>
    </reaction>
</comment>
<dbReference type="PANTHER" id="PTHR12929">
    <property type="entry name" value="SOLUTE CARRIER FAMILY 52"/>
    <property type="match status" value="1"/>
</dbReference>
<dbReference type="GO" id="GO:0005886">
    <property type="term" value="C:plasma membrane"/>
    <property type="evidence" value="ECO:0007669"/>
    <property type="project" value="UniProtKB-SubCell"/>
</dbReference>
<feature type="transmembrane region" description="Helical" evidence="9">
    <location>
        <begin position="393"/>
        <end position="415"/>
    </location>
</feature>
<gene>
    <name evidence="10" type="ORF">GSOID_T00029831001</name>
</gene>
<dbReference type="GO" id="GO:0032217">
    <property type="term" value="F:riboflavin transmembrane transporter activity"/>
    <property type="evidence" value="ECO:0007669"/>
    <property type="project" value="UniProtKB-UniRule"/>
</dbReference>
<feature type="transmembrane region" description="Helical" evidence="9">
    <location>
        <begin position="46"/>
        <end position="65"/>
    </location>
</feature>
<dbReference type="EMBL" id="FN654841">
    <property type="protein sequence ID" value="CBY36795.1"/>
    <property type="molecule type" value="Genomic_DNA"/>
</dbReference>
<feature type="transmembrane region" description="Helical" evidence="9">
    <location>
        <begin position="296"/>
        <end position="317"/>
    </location>
</feature>
<reference evidence="10" key="1">
    <citation type="journal article" date="2010" name="Science">
        <title>Plasticity of animal genome architecture unmasked by rapid evolution of a pelagic tunicate.</title>
        <authorList>
            <person name="Denoeud F."/>
            <person name="Henriet S."/>
            <person name="Mungpakdee S."/>
            <person name="Aury J.M."/>
            <person name="Da Silva C."/>
            <person name="Brinkmann H."/>
            <person name="Mikhaleva J."/>
            <person name="Olsen L.C."/>
            <person name="Jubin C."/>
            <person name="Canestro C."/>
            <person name="Bouquet J.M."/>
            <person name="Danks G."/>
            <person name="Poulain J."/>
            <person name="Campsteijn C."/>
            <person name="Adamski M."/>
            <person name="Cross I."/>
            <person name="Yadetie F."/>
            <person name="Muffato M."/>
            <person name="Louis A."/>
            <person name="Butcher S."/>
            <person name="Tsagkogeorga G."/>
            <person name="Konrad A."/>
            <person name="Singh S."/>
            <person name="Jensen M.F."/>
            <person name="Cong E.H."/>
            <person name="Eikeseth-Otteraa H."/>
            <person name="Noel B."/>
            <person name="Anthouard V."/>
            <person name="Porcel B.M."/>
            <person name="Kachouri-Lafond R."/>
            <person name="Nishino A."/>
            <person name="Ugolini M."/>
            <person name="Chourrout P."/>
            <person name="Nishida H."/>
            <person name="Aasland R."/>
            <person name="Huzurbazar S."/>
            <person name="Westhof E."/>
            <person name="Delsuc F."/>
            <person name="Lehrach H."/>
            <person name="Reinhardt R."/>
            <person name="Weissenbach J."/>
            <person name="Roy S.W."/>
            <person name="Artiguenave F."/>
            <person name="Postlethwait J.H."/>
            <person name="Manak J.R."/>
            <person name="Thompson E.M."/>
            <person name="Jaillon O."/>
            <person name="Du Pasquier L."/>
            <person name="Boudinot P."/>
            <person name="Liberles D.A."/>
            <person name="Volff J.N."/>
            <person name="Philippe H."/>
            <person name="Lenhard B."/>
            <person name="Roest Crollius H."/>
            <person name="Wincker P."/>
            <person name="Chourrout D."/>
        </authorList>
    </citation>
    <scope>NUCLEOTIDE SEQUENCE [LARGE SCALE GENOMIC DNA]</scope>
</reference>
<keyword evidence="8 9" id="KW-0472">Membrane</keyword>
<dbReference type="PANTHER" id="PTHR12929:SF10">
    <property type="entry name" value="RIBOFLAVIN TRANSPORTER"/>
    <property type="match status" value="1"/>
</dbReference>
<comment type="similarity">
    <text evidence="3 9">Belongs to the riboflavin transporter family.</text>
</comment>
<comment type="subcellular location">
    <subcellularLocation>
        <location evidence="2 9">Cell membrane</location>
        <topology evidence="2 9">Multi-pass membrane protein</topology>
    </subcellularLocation>
</comment>
<evidence type="ECO:0000256" key="8">
    <source>
        <dbReference type="ARBA" id="ARBA00023136"/>
    </source>
</evidence>
<keyword evidence="7 9" id="KW-1133">Transmembrane helix</keyword>
<feature type="transmembrane region" description="Helical" evidence="9">
    <location>
        <begin position="264"/>
        <end position="290"/>
    </location>
</feature>
<proteinExistence type="inferred from homology"/>
<keyword evidence="4 9" id="KW-0813">Transport</keyword>
<sequence>MEKILHLLCAAFGMAAWLAVNGCWIELPLLVSVMPESWNLASHMSIIIQAANIGPLVITVLDVYCRNRLKLKPLIYALLSIGLVSQFLMFFFWDKTVEIKGSDYSIPFFVLFFAASLVDCTSSVSFIPFMMNLQARFLQTYFLGEGLSGFVPSIIGIIQGVGKTTCNGTEPHYHEPNFGIGTFWIIMSSLMLLSLISFVVMNLKFQTYFVKYESSTISDSVASSELTGNREEGPLDDKSSRCSFDQIAPVLPVQSSSDDMKSYYLLYFMLFVSCFFSNGFLTAISTYISMPYGSQAYHLSAVLSTLANPIACVIATFRPLKSERGIILSIFISLVLAGYQLFLALGSPCPVLVDTTLGSTLMIISTVSFMFFTTLAKVSFADVLRNKATSRHLLWYGSITQIGSFFGAIVCYPLVNTLQIFKPRYDCQPCFSP</sequence>
<dbReference type="Pfam" id="PF06237">
    <property type="entry name" value="SLC52_ribofla_tr"/>
    <property type="match status" value="1"/>
</dbReference>
<feature type="transmembrane region" description="Helical" evidence="9">
    <location>
        <begin position="182"/>
        <end position="203"/>
    </location>
</feature>
<evidence type="ECO:0000313" key="10">
    <source>
        <dbReference type="EMBL" id="CBY36795.1"/>
    </source>
</evidence>
<dbReference type="AlphaFoldDB" id="E4YMT6"/>
<organism evidence="10">
    <name type="scientific">Oikopleura dioica</name>
    <name type="common">Tunicate</name>
    <dbReference type="NCBI Taxonomy" id="34765"/>
    <lineage>
        <taxon>Eukaryota</taxon>
        <taxon>Metazoa</taxon>
        <taxon>Chordata</taxon>
        <taxon>Tunicata</taxon>
        <taxon>Appendicularia</taxon>
        <taxon>Copelata</taxon>
        <taxon>Oikopleuridae</taxon>
        <taxon>Oikopleura</taxon>
    </lineage>
</organism>
<keyword evidence="6 9" id="KW-0812">Transmembrane</keyword>
<protein>
    <recommendedName>
        <fullName evidence="9">Riboflavin transporter</fullName>
    </recommendedName>
</protein>
<evidence type="ECO:0000256" key="6">
    <source>
        <dbReference type="ARBA" id="ARBA00022692"/>
    </source>
</evidence>
<dbReference type="Proteomes" id="UP000011014">
    <property type="component" value="Unassembled WGS sequence"/>
</dbReference>
<comment type="function">
    <text evidence="9">Plasma membrane transporter mediating the uptake by cells of the water soluble vitamin B2/riboflavin that plays a key role in biochemical oxidation-reduction reactions of the carbohydrate, lipid, and amino acid metabolism.</text>
</comment>
<evidence type="ECO:0000256" key="4">
    <source>
        <dbReference type="ARBA" id="ARBA00022448"/>
    </source>
</evidence>
<feature type="transmembrane region" description="Helical" evidence="9">
    <location>
        <begin position="141"/>
        <end position="162"/>
    </location>
</feature>
<keyword evidence="5 9" id="KW-1003">Cell membrane</keyword>